<gene>
    <name evidence="5" type="ORF">FIBSPDRAFT_721678</name>
</gene>
<dbReference type="InterPro" id="IPR020845">
    <property type="entry name" value="AMP-binding_CS"/>
</dbReference>
<dbReference type="PANTHER" id="PTHR43439">
    <property type="entry name" value="PHENYLACETATE-COENZYME A LIGASE"/>
    <property type="match status" value="1"/>
</dbReference>
<keyword evidence="6" id="KW-1185">Reference proteome</keyword>
<evidence type="ECO:0000259" key="4">
    <source>
        <dbReference type="Pfam" id="PF07993"/>
    </source>
</evidence>
<dbReference type="STRING" id="436010.A0A166VTT4"/>
<evidence type="ECO:0000256" key="2">
    <source>
        <dbReference type="ARBA" id="ARBA00022553"/>
    </source>
</evidence>
<dbReference type="SUPFAM" id="SSF56801">
    <property type="entry name" value="Acetyl-CoA synthetase-like"/>
    <property type="match status" value="1"/>
</dbReference>
<feature type="domain" description="AMP-dependent synthetase/ligase" evidence="3">
    <location>
        <begin position="2"/>
        <end position="255"/>
    </location>
</feature>
<dbReference type="InterPro" id="IPR013120">
    <property type="entry name" value="FAR_NAD-bd"/>
</dbReference>
<dbReference type="PANTHER" id="PTHR43439:SF2">
    <property type="entry name" value="ENZYME, PUTATIVE (JCVI)-RELATED"/>
    <property type="match status" value="1"/>
</dbReference>
<evidence type="ECO:0000259" key="3">
    <source>
        <dbReference type="Pfam" id="PF00501"/>
    </source>
</evidence>
<dbReference type="InterPro" id="IPR051414">
    <property type="entry name" value="Adenylate-forming_Reductase"/>
</dbReference>
<dbReference type="OrthoDB" id="429813at2759"/>
<evidence type="ECO:0000313" key="5">
    <source>
        <dbReference type="EMBL" id="KZP33054.1"/>
    </source>
</evidence>
<feature type="domain" description="Thioester reductase (TE)" evidence="4">
    <location>
        <begin position="601"/>
        <end position="836"/>
    </location>
</feature>
<evidence type="ECO:0000256" key="1">
    <source>
        <dbReference type="ARBA" id="ARBA00022450"/>
    </source>
</evidence>
<reference evidence="5 6" key="1">
    <citation type="journal article" date="2016" name="Mol. Biol. Evol.">
        <title>Comparative Genomics of Early-Diverging Mushroom-Forming Fungi Provides Insights into the Origins of Lignocellulose Decay Capabilities.</title>
        <authorList>
            <person name="Nagy L.G."/>
            <person name="Riley R."/>
            <person name="Tritt A."/>
            <person name="Adam C."/>
            <person name="Daum C."/>
            <person name="Floudas D."/>
            <person name="Sun H."/>
            <person name="Yadav J.S."/>
            <person name="Pangilinan J."/>
            <person name="Larsson K.H."/>
            <person name="Matsuura K."/>
            <person name="Barry K."/>
            <person name="Labutti K."/>
            <person name="Kuo R."/>
            <person name="Ohm R.A."/>
            <person name="Bhattacharya S.S."/>
            <person name="Shirouzu T."/>
            <person name="Yoshinaga Y."/>
            <person name="Martin F.M."/>
            <person name="Grigoriev I.V."/>
            <person name="Hibbett D.S."/>
        </authorList>
    </citation>
    <scope>NUCLEOTIDE SEQUENCE [LARGE SCALE GENOMIC DNA]</scope>
    <source>
        <strain evidence="5 6">CBS 109695</strain>
    </source>
</reference>
<dbReference type="Pfam" id="PF23562">
    <property type="entry name" value="AMP-binding_C_3"/>
    <property type="match status" value="1"/>
</dbReference>
<dbReference type="EMBL" id="KV417483">
    <property type="protein sequence ID" value="KZP33054.1"/>
    <property type="molecule type" value="Genomic_DNA"/>
</dbReference>
<dbReference type="Pfam" id="PF07993">
    <property type="entry name" value="NAD_binding_4"/>
    <property type="match status" value="1"/>
</dbReference>
<dbReference type="AlphaFoldDB" id="A0A166VTT4"/>
<dbReference type="PROSITE" id="PS00455">
    <property type="entry name" value="AMP_BINDING"/>
    <property type="match status" value="1"/>
</dbReference>
<dbReference type="InterPro" id="IPR042099">
    <property type="entry name" value="ANL_N_sf"/>
</dbReference>
<dbReference type="Proteomes" id="UP000076532">
    <property type="component" value="Unassembled WGS sequence"/>
</dbReference>
<sequence>MSPRNSPEALVAMLEKSSCHRVIITHASLGPLLSDVRSLLPADFVLAVEEVPTLAQCYPNLGHEPANSAIEYPASSESHTLDDLAFYLHSSGSTGFPKPVSHTTRTALGWVRMEIVSDFRGIRIAAMMLPPFHTMGVLVHFLTNMASVCSAALYPPVSFEDHTKPLMIPTSDNLIEHAKRTQSTAVIVVPSFLEAWVSQPDIVEWLKTMRVVGSGGGPLGLTVGDALAKAGVQIRSMYGGTEIGVPVCLFGDAEERKIRSLEDWNYTCFSKLVNVRWAPQTDNTFECQLLDTDFFKVAIENLPDVKGYATSDLWTPHPTKPGFWRIVGRLDDVIILASGENMVPGPLESIIVSSPLIGGAVIFGRGRSQVGVLLEPFQGVVVGDLAEFRNRIWPVIEEANKTAPAFSRIYKEMILVTSEDKPMPRVAKGTVSKKPTLTLYQTEIDVLYDKVEASAQAVVNVDPPMTWSAGDIQTWLEAQATDVSSGRTITADGDLFEQGFDRQRSLSATFLRNRIASALRNSSDPDVTKAVGGISQNFIFAHPSIRDLAFQISDLVTGGSSASTHSAVAAIESMIEKYSAGLRERVVAHSTPTLTCAVVLLTGSTGALGSYLLESLLNDPRVKKVYAYNRPGRSTATIQARQRDAFADKGFDVDLLTSPKLAYLEGDSARPQLGLSDGLYAEVRASVTTIIHNAWRLDFNLSLASFEPHVRGTRSLIDIALSSAHAVRFMFTSSVASAQGWDLARGPFPEAVQLDAGVAVGGGYGEGKYVAERILAKSGLQAASFRISQICGGLPSGAWSTTDWVPSLVKSSVALGALPDAHGVISWLPMQAVSQTILDVAFAPDAPPIALNIVHPRPVAWSAIMRPLSEALHQHKVTPDVIPLVAFKEWFAMLENSATGADEHDMGRIPALKLLEFFRRLSAAPMDAGSTCELGGSAAFATVKSQASSGAMRGLAQLSALDARRWIEYWNAMGFFA</sequence>
<dbReference type="Gene3D" id="3.40.50.12780">
    <property type="entry name" value="N-terminal domain of ligase-like"/>
    <property type="match status" value="1"/>
</dbReference>
<accession>A0A166VTT4</accession>
<keyword evidence="2" id="KW-0597">Phosphoprotein</keyword>
<keyword evidence="1" id="KW-0596">Phosphopantetheine</keyword>
<dbReference type="Pfam" id="PF00501">
    <property type="entry name" value="AMP-binding"/>
    <property type="match status" value="1"/>
</dbReference>
<dbReference type="InterPro" id="IPR000873">
    <property type="entry name" value="AMP-dep_synth/lig_dom"/>
</dbReference>
<evidence type="ECO:0000313" key="6">
    <source>
        <dbReference type="Proteomes" id="UP000076532"/>
    </source>
</evidence>
<dbReference type="SUPFAM" id="SSF51735">
    <property type="entry name" value="NAD(P)-binding Rossmann-fold domains"/>
    <property type="match status" value="1"/>
</dbReference>
<proteinExistence type="predicted"/>
<dbReference type="Gene3D" id="3.40.50.720">
    <property type="entry name" value="NAD(P)-binding Rossmann-like Domain"/>
    <property type="match status" value="1"/>
</dbReference>
<protein>
    <submittedName>
        <fullName evidence="5">Nonribosomal peptide synthetase</fullName>
    </submittedName>
</protein>
<name>A0A166VTT4_9AGAM</name>
<dbReference type="InterPro" id="IPR036291">
    <property type="entry name" value="NAD(P)-bd_dom_sf"/>
</dbReference>
<organism evidence="5 6">
    <name type="scientific">Athelia psychrophila</name>
    <dbReference type="NCBI Taxonomy" id="1759441"/>
    <lineage>
        <taxon>Eukaryota</taxon>
        <taxon>Fungi</taxon>
        <taxon>Dikarya</taxon>
        <taxon>Basidiomycota</taxon>
        <taxon>Agaricomycotina</taxon>
        <taxon>Agaricomycetes</taxon>
        <taxon>Agaricomycetidae</taxon>
        <taxon>Atheliales</taxon>
        <taxon>Atheliaceae</taxon>
        <taxon>Athelia</taxon>
    </lineage>
</organism>